<evidence type="ECO:0000313" key="9">
    <source>
        <dbReference type="EMBL" id="MBC3539574.1"/>
    </source>
</evidence>
<dbReference type="NCBIfam" id="TIGR00675">
    <property type="entry name" value="dcm"/>
    <property type="match status" value="1"/>
</dbReference>
<evidence type="ECO:0000256" key="4">
    <source>
        <dbReference type="ARBA" id="ARBA00022691"/>
    </source>
</evidence>
<evidence type="ECO:0000256" key="7">
    <source>
        <dbReference type="PROSITE-ProRule" id="PRU01016"/>
    </source>
</evidence>
<evidence type="ECO:0000256" key="8">
    <source>
        <dbReference type="RuleBase" id="RU000416"/>
    </source>
</evidence>
<dbReference type="Pfam" id="PF00145">
    <property type="entry name" value="DNA_methylase"/>
    <property type="match status" value="1"/>
</dbReference>
<proteinExistence type="inferred from homology"/>
<dbReference type="SUPFAM" id="SSF53335">
    <property type="entry name" value="S-adenosyl-L-methionine-dependent methyltransferases"/>
    <property type="match status" value="1"/>
</dbReference>
<dbReference type="PANTHER" id="PTHR10629:SF52">
    <property type="entry name" value="DNA (CYTOSINE-5)-METHYLTRANSFERASE 1"/>
    <property type="match status" value="1"/>
</dbReference>
<dbReference type="GO" id="GO:0032259">
    <property type="term" value="P:methylation"/>
    <property type="evidence" value="ECO:0007669"/>
    <property type="project" value="UniProtKB-KW"/>
</dbReference>
<dbReference type="EC" id="2.1.1.37" evidence="1"/>
<evidence type="ECO:0000256" key="6">
    <source>
        <dbReference type="ARBA" id="ARBA00047422"/>
    </source>
</evidence>
<protein>
    <recommendedName>
        <fullName evidence="1">DNA (cytosine-5-)-methyltransferase</fullName>
        <ecNumber evidence="1">2.1.1.37</ecNumber>
    </recommendedName>
</protein>
<dbReference type="PROSITE" id="PS51679">
    <property type="entry name" value="SAM_MT_C5"/>
    <property type="match status" value="1"/>
</dbReference>
<sequence length="548" mass="63211">MEEFKSIPVIDLFAGPGGLGEGFSSVKNNDKYFFDIKLSIEKDPVAQTTLKLRSFYRKFLHNGLDVPKEYYNLLREPSLKKREKLLKNLYAQYWEVAKEAEAEARRIELGSKEIPPLYVDALIKNALGKDNKHWVLIGGPPCQAFSLVGRSRVGGVHEADHRVYLYKEYLRIIAEHQPSVFIMENVKGLLSAQVNGEKVFEWMLRDLKDPASVFESSNSSKYTIYSLAKTKIKDHKDYLIKAENYSIPQKRHRVILIGIREDINIKPRTLKATDKITLKSIIGDLPPLRSALSREFVESEMVDGKKKRKYEKLEDAEELWNEKVKIFREQLLAKNEFGVEKELSDKVLFENGIGAEFIECTDTIAKEHPLYAWYSDSKLGGVVNHESRSHLLQDIKRYLFASLYSKHNNKFPRLADYAKYDKELLPDHQSASTGKFVDRFRVQLPNDTATTVTSHISKDGHYFIHYDPKQCRSLTVREAARIQTFPDNYLFWGGRTSQFHQVGNAVPPYLAKQIGDIVKDLFLKIEEQEVKEHDAQVQFKDELVAERS</sequence>
<dbReference type="RefSeq" id="WP_186635494.1">
    <property type="nucleotide sequence ID" value="NZ_JACOAF010000020.1"/>
</dbReference>
<keyword evidence="3 7" id="KW-0808">Transferase</keyword>
<keyword evidence="2 7" id="KW-0489">Methyltransferase</keyword>
<organism evidence="9 10">
    <name type="scientific">Rufibacter sediminis</name>
    <dbReference type="NCBI Taxonomy" id="2762756"/>
    <lineage>
        <taxon>Bacteria</taxon>
        <taxon>Pseudomonadati</taxon>
        <taxon>Bacteroidota</taxon>
        <taxon>Cytophagia</taxon>
        <taxon>Cytophagales</taxon>
        <taxon>Hymenobacteraceae</taxon>
        <taxon>Rufibacter</taxon>
    </lineage>
</organism>
<keyword evidence="10" id="KW-1185">Reference proteome</keyword>
<dbReference type="InterPro" id="IPR001525">
    <property type="entry name" value="C5_MeTfrase"/>
</dbReference>
<comment type="caution">
    <text evidence="9">The sequence shown here is derived from an EMBL/GenBank/DDBJ whole genome shotgun (WGS) entry which is preliminary data.</text>
</comment>
<evidence type="ECO:0000256" key="2">
    <source>
        <dbReference type="ARBA" id="ARBA00022603"/>
    </source>
</evidence>
<dbReference type="Gene3D" id="3.90.120.10">
    <property type="entry name" value="DNA Methylase, subunit A, domain 2"/>
    <property type="match status" value="1"/>
</dbReference>
<comment type="similarity">
    <text evidence="7 8">Belongs to the class I-like SAM-binding methyltransferase superfamily. C5-methyltransferase family.</text>
</comment>
<name>A0ABR6VRP8_9BACT</name>
<dbReference type="PANTHER" id="PTHR10629">
    <property type="entry name" value="CYTOSINE-SPECIFIC METHYLTRANSFERASE"/>
    <property type="match status" value="1"/>
</dbReference>
<dbReference type="InterPro" id="IPR029063">
    <property type="entry name" value="SAM-dependent_MTases_sf"/>
</dbReference>
<dbReference type="Proteomes" id="UP000659698">
    <property type="component" value="Unassembled WGS sequence"/>
</dbReference>
<dbReference type="Gene3D" id="3.40.50.150">
    <property type="entry name" value="Vaccinia Virus protein VP39"/>
    <property type="match status" value="1"/>
</dbReference>
<accession>A0ABR6VRP8</accession>
<feature type="active site" evidence="7">
    <location>
        <position position="142"/>
    </location>
</feature>
<keyword evidence="4 7" id="KW-0949">S-adenosyl-L-methionine</keyword>
<dbReference type="GO" id="GO:0008168">
    <property type="term" value="F:methyltransferase activity"/>
    <property type="evidence" value="ECO:0007669"/>
    <property type="project" value="UniProtKB-KW"/>
</dbReference>
<evidence type="ECO:0000313" key="10">
    <source>
        <dbReference type="Proteomes" id="UP000659698"/>
    </source>
</evidence>
<dbReference type="EMBL" id="JACOAF010000020">
    <property type="protein sequence ID" value="MBC3539574.1"/>
    <property type="molecule type" value="Genomic_DNA"/>
</dbReference>
<evidence type="ECO:0000256" key="1">
    <source>
        <dbReference type="ARBA" id="ARBA00011975"/>
    </source>
</evidence>
<dbReference type="InterPro" id="IPR050390">
    <property type="entry name" value="C5-Methyltransferase"/>
</dbReference>
<comment type="catalytic activity">
    <reaction evidence="6">
        <text>a 2'-deoxycytidine in DNA + S-adenosyl-L-methionine = a 5-methyl-2'-deoxycytidine in DNA + S-adenosyl-L-homocysteine + H(+)</text>
        <dbReference type="Rhea" id="RHEA:13681"/>
        <dbReference type="Rhea" id="RHEA-COMP:11369"/>
        <dbReference type="Rhea" id="RHEA-COMP:11370"/>
        <dbReference type="ChEBI" id="CHEBI:15378"/>
        <dbReference type="ChEBI" id="CHEBI:57856"/>
        <dbReference type="ChEBI" id="CHEBI:59789"/>
        <dbReference type="ChEBI" id="CHEBI:85452"/>
        <dbReference type="ChEBI" id="CHEBI:85454"/>
        <dbReference type="EC" id="2.1.1.37"/>
    </reaction>
</comment>
<reference evidence="9 10" key="1">
    <citation type="journal article" date="2019" name="Int. J. Syst. Evol. Microbiol.">
        <title>Rufibacter sediminis sp. nov., isolated from freshwater lake sediment.</title>
        <authorList>
            <person name="Qu J.H."/>
            <person name="Zhang L.J."/>
            <person name="Fu Y.H."/>
            <person name="Li H.F."/>
        </authorList>
    </citation>
    <scope>NUCLEOTIDE SEQUENCE [LARGE SCALE GENOMIC DNA]</scope>
    <source>
        <strain evidence="9 10">H-1</strain>
    </source>
</reference>
<keyword evidence="5" id="KW-0680">Restriction system</keyword>
<evidence type="ECO:0000256" key="5">
    <source>
        <dbReference type="ARBA" id="ARBA00022747"/>
    </source>
</evidence>
<dbReference type="PRINTS" id="PR00105">
    <property type="entry name" value="C5METTRFRASE"/>
</dbReference>
<gene>
    <name evidence="9" type="ORF">H7U12_07750</name>
</gene>
<evidence type="ECO:0000256" key="3">
    <source>
        <dbReference type="ARBA" id="ARBA00022679"/>
    </source>
</evidence>